<dbReference type="AlphaFoldDB" id="A0A0M9FRX2"/>
<gene>
    <name evidence="3" type="ORF">ABB37_08973</name>
</gene>
<feature type="region of interest" description="Disordered" evidence="2">
    <location>
        <begin position="257"/>
        <end position="280"/>
    </location>
</feature>
<keyword evidence="1" id="KW-0175">Coiled coil</keyword>
<dbReference type="VEuPathDB" id="TriTrypDB:LpyrH10_28_0060"/>
<name>A0A0M9FRX2_LEPPY</name>
<accession>A0A0M9FRX2</accession>
<evidence type="ECO:0000256" key="1">
    <source>
        <dbReference type="SAM" id="Coils"/>
    </source>
</evidence>
<dbReference type="Proteomes" id="UP000037923">
    <property type="component" value="Unassembled WGS sequence"/>
</dbReference>
<evidence type="ECO:0000256" key="2">
    <source>
        <dbReference type="SAM" id="MobiDB-lite"/>
    </source>
</evidence>
<dbReference type="RefSeq" id="XP_015653065.1">
    <property type="nucleotide sequence ID" value="XM_015808174.1"/>
</dbReference>
<feature type="coiled-coil region" evidence="1">
    <location>
        <begin position="134"/>
        <end position="189"/>
    </location>
</feature>
<feature type="region of interest" description="Disordered" evidence="2">
    <location>
        <begin position="418"/>
        <end position="485"/>
    </location>
</feature>
<evidence type="ECO:0000313" key="3">
    <source>
        <dbReference type="EMBL" id="KPA74626.1"/>
    </source>
</evidence>
<dbReference type="GeneID" id="26909256"/>
<evidence type="ECO:0000313" key="4">
    <source>
        <dbReference type="Proteomes" id="UP000037923"/>
    </source>
</evidence>
<organism evidence="3 4">
    <name type="scientific">Leptomonas pyrrhocoris</name>
    <name type="common">Firebug parasite</name>
    <dbReference type="NCBI Taxonomy" id="157538"/>
    <lineage>
        <taxon>Eukaryota</taxon>
        <taxon>Discoba</taxon>
        <taxon>Euglenozoa</taxon>
        <taxon>Kinetoplastea</taxon>
        <taxon>Metakinetoplastina</taxon>
        <taxon>Trypanosomatida</taxon>
        <taxon>Trypanosomatidae</taxon>
        <taxon>Leishmaniinae</taxon>
        <taxon>Leptomonas</taxon>
    </lineage>
</organism>
<dbReference type="OMA" id="WFHVPGS"/>
<comment type="caution">
    <text evidence="3">The sequence shown here is derived from an EMBL/GenBank/DDBJ whole genome shotgun (WGS) entry which is preliminary data.</text>
</comment>
<feature type="coiled-coil region" evidence="1">
    <location>
        <begin position="222"/>
        <end position="249"/>
    </location>
</feature>
<feature type="compositionally biased region" description="Basic and acidic residues" evidence="2">
    <location>
        <begin position="437"/>
        <end position="454"/>
    </location>
</feature>
<proteinExistence type="predicted"/>
<protein>
    <submittedName>
        <fullName evidence="3">Uncharacterized protein</fullName>
    </submittedName>
</protein>
<keyword evidence="4" id="KW-1185">Reference proteome</keyword>
<dbReference type="EMBL" id="LGTL01000028">
    <property type="protein sequence ID" value="KPA74626.1"/>
    <property type="molecule type" value="Genomic_DNA"/>
</dbReference>
<dbReference type="OrthoDB" id="273553at2759"/>
<feature type="region of interest" description="Disordered" evidence="2">
    <location>
        <begin position="1"/>
        <end position="20"/>
    </location>
</feature>
<reference evidence="3 4" key="1">
    <citation type="submission" date="2015-07" db="EMBL/GenBank/DDBJ databases">
        <title>High-quality genome of monoxenous trypanosomatid Leptomonas pyrrhocoris.</title>
        <authorList>
            <person name="Flegontov P."/>
            <person name="Butenko A."/>
            <person name="Firsov S."/>
            <person name="Vlcek C."/>
            <person name="Logacheva M.D."/>
            <person name="Field M."/>
            <person name="Filatov D."/>
            <person name="Flegontova O."/>
            <person name="Gerasimov E."/>
            <person name="Jackson A.P."/>
            <person name="Kelly S."/>
            <person name="Opperdoes F."/>
            <person name="O'Reilly A."/>
            <person name="Votypka J."/>
            <person name="Yurchenko V."/>
            <person name="Lukes J."/>
        </authorList>
    </citation>
    <scope>NUCLEOTIDE SEQUENCE [LARGE SCALE GENOMIC DNA]</scope>
    <source>
        <strain evidence="3">H10</strain>
    </source>
</reference>
<sequence length="485" mass="52686">MWRREASAFARTTPAQLDTQYSIEEPASSSPLPPHGDVVGNRWFYVPGSRHRAARIPPEGLVSSSLRNSSSVSSSTDFCTSAILAPQRALLQGTWRDGESTKEGLHQQEVYKQREQHGVLSGELGPKDSPTSSSAEVSRLLRQYRDENNRLREQLKAKELHETHLISKVEELSRRHALLQLECQRALRDPTVMDMFAEAEENSPAWAAATAGAPPQKVRAQLAQKEEEVQQLQMTVRELEGRVEGYRLALQRARAYRSASDSAEQPENHEATLRRSNSSYSSGAPASLHALLLESLSTADFIVKVFNALQHCQHTRHGGDGSCAADSSSSCPHARQACTLRCLRAAVKGAALSPDLRELAGGPENNTTAANVEVALAVREELAYCETVAVRLAAALLSQETGEVEPAAAEDAAVVAVGAASSSPDTNADATEEEREESLTTEEKRPEAPLKTERGTSSAFSAAPAKSLRTKASRCRPDMEDCEVQ</sequence>